<dbReference type="EMBL" id="JQEC01000045">
    <property type="protein sequence ID" value="KGJ90725.1"/>
    <property type="molecule type" value="Genomic_DNA"/>
</dbReference>
<evidence type="ECO:0000313" key="11">
    <source>
        <dbReference type="Proteomes" id="UP000029868"/>
    </source>
</evidence>
<dbReference type="SUPFAM" id="SSF55620">
    <property type="entry name" value="Tetrahydrobiopterin biosynthesis enzymes-like"/>
    <property type="match status" value="1"/>
</dbReference>
<dbReference type="CDD" id="cd00534">
    <property type="entry name" value="DHNA_DHNTPE"/>
    <property type="match status" value="1"/>
</dbReference>
<evidence type="ECO:0000256" key="6">
    <source>
        <dbReference type="ARBA" id="ARBA00023235"/>
    </source>
</evidence>
<evidence type="ECO:0000256" key="8">
    <source>
        <dbReference type="RuleBase" id="RU362079"/>
    </source>
</evidence>
<comment type="function">
    <text evidence="8">Catalyzes the conversion of 7,8-dihydroneopterin to 6-hydroxymethyl-7,8-dihydropterin.</text>
</comment>
<accession>A0A099KKE5</accession>
<evidence type="ECO:0000313" key="10">
    <source>
        <dbReference type="EMBL" id="KGJ90725.1"/>
    </source>
</evidence>
<dbReference type="PANTHER" id="PTHR42844">
    <property type="entry name" value="DIHYDRONEOPTERIN ALDOLASE 1-RELATED"/>
    <property type="match status" value="1"/>
</dbReference>
<dbReference type="GO" id="GO:0016853">
    <property type="term" value="F:isomerase activity"/>
    <property type="evidence" value="ECO:0007669"/>
    <property type="project" value="UniProtKB-KW"/>
</dbReference>
<dbReference type="Proteomes" id="UP000029868">
    <property type="component" value="Unassembled WGS sequence"/>
</dbReference>
<keyword evidence="5 8" id="KW-0289">Folate biosynthesis</keyword>
<evidence type="ECO:0000256" key="5">
    <source>
        <dbReference type="ARBA" id="ARBA00022909"/>
    </source>
</evidence>
<dbReference type="PANTHER" id="PTHR42844:SF1">
    <property type="entry name" value="DIHYDRONEOPTERIN ALDOLASE 1-RELATED"/>
    <property type="match status" value="1"/>
</dbReference>
<dbReference type="Gene3D" id="3.30.1130.10">
    <property type="match status" value="1"/>
</dbReference>
<dbReference type="SMART" id="SM00905">
    <property type="entry name" value="FolB"/>
    <property type="match status" value="1"/>
</dbReference>
<dbReference type="GO" id="GO:0046654">
    <property type="term" value="P:tetrahydrofolate biosynthetic process"/>
    <property type="evidence" value="ECO:0007669"/>
    <property type="project" value="UniProtKB-UniRule"/>
</dbReference>
<dbReference type="UniPathway" id="UPA00077">
    <property type="reaction ID" value="UER00154"/>
</dbReference>
<name>A0A099KKE5_COLPS</name>
<dbReference type="GO" id="GO:0046656">
    <property type="term" value="P:folic acid biosynthetic process"/>
    <property type="evidence" value="ECO:0007669"/>
    <property type="project" value="UniProtKB-UniRule"/>
</dbReference>
<dbReference type="GO" id="GO:0005737">
    <property type="term" value="C:cytoplasm"/>
    <property type="evidence" value="ECO:0007669"/>
    <property type="project" value="TreeGrafter"/>
</dbReference>
<evidence type="ECO:0000256" key="2">
    <source>
        <dbReference type="ARBA" id="ARBA00001353"/>
    </source>
</evidence>
<keyword evidence="7 8" id="KW-0456">Lyase</keyword>
<dbReference type="InterPro" id="IPR006157">
    <property type="entry name" value="FolB_dom"/>
</dbReference>
<comment type="caution">
    <text evidence="10">The sequence shown here is derived from an EMBL/GenBank/DDBJ whole genome shotgun (WGS) entry which is preliminary data.</text>
</comment>
<evidence type="ECO:0000256" key="4">
    <source>
        <dbReference type="ARBA" id="ARBA00005708"/>
    </source>
</evidence>
<gene>
    <name evidence="10" type="ORF">GAB14E_3531</name>
</gene>
<dbReference type="InterPro" id="IPR043133">
    <property type="entry name" value="GTP-CH-I_C/QueF"/>
</dbReference>
<dbReference type="NCBIfam" id="TIGR00525">
    <property type="entry name" value="folB"/>
    <property type="match status" value="1"/>
</dbReference>
<dbReference type="GO" id="GO:0004150">
    <property type="term" value="F:dihydroneopterin aldolase activity"/>
    <property type="evidence" value="ECO:0007669"/>
    <property type="project" value="UniProtKB-UniRule"/>
</dbReference>
<dbReference type="Pfam" id="PF02152">
    <property type="entry name" value="FolB"/>
    <property type="match status" value="1"/>
</dbReference>
<sequence>MDKVFIKGLSIQTTIGFFQWEKEIKQTLVIDLAMGWNTANAAQNDELAKTLDYADISLAIERFANENPVDLIETLAERLAHYLMTQYQIPWLKLFIGKPGAVHNAQTVGVEIERGKQTTETIL</sequence>
<comment type="catalytic activity">
    <reaction evidence="1">
        <text>7,8-dihydroneopterin = 7,8-dihydromonapterin</text>
        <dbReference type="Rhea" id="RHEA:45328"/>
        <dbReference type="ChEBI" id="CHEBI:17001"/>
        <dbReference type="ChEBI" id="CHEBI:71175"/>
        <dbReference type="EC" id="5.1.99.8"/>
    </reaction>
</comment>
<comment type="catalytic activity">
    <reaction evidence="2 8">
        <text>7,8-dihydroneopterin = 6-hydroxymethyl-7,8-dihydropterin + glycolaldehyde</text>
        <dbReference type="Rhea" id="RHEA:10540"/>
        <dbReference type="ChEBI" id="CHEBI:17001"/>
        <dbReference type="ChEBI" id="CHEBI:17071"/>
        <dbReference type="ChEBI" id="CHEBI:44841"/>
        <dbReference type="EC" id="4.1.2.25"/>
    </reaction>
</comment>
<proteinExistence type="inferred from homology"/>
<dbReference type="InterPro" id="IPR006156">
    <property type="entry name" value="Dihydroneopterin_aldolase"/>
</dbReference>
<feature type="domain" description="Dihydroneopterin aldolase/epimerase" evidence="9">
    <location>
        <begin position="4"/>
        <end position="114"/>
    </location>
</feature>
<evidence type="ECO:0000256" key="7">
    <source>
        <dbReference type="ARBA" id="ARBA00023239"/>
    </source>
</evidence>
<dbReference type="FunFam" id="3.30.1130.10:FF:000002">
    <property type="entry name" value="7,8-dihydroneopterin aldolase"/>
    <property type="match status" value="1"/>
</dbReference>
<evidence type="ECO:0000259" key="9">
    <source>
        <dbReference type="SMART" id="SM00905"/>
    </source>
</evidence>
<protein>
    <recommendedName>
        <fullName evidence="8">7,8-dihydroneopterin aldolase</fullName>
        <ecNumber evidence="8">4.1.2.25</ecNumber>
    </recommendedName>
</protein>
<dbReference type="OrthoDB" id="9810587at2"/>
<dbReference type="NCBIfam" id="TIGR00526">
    <property type="entry name" value="folB_dom"/>
    <property type="match status" value="1"/>
</dbReference>
<dbReference type="EC" id="4.1.2.25" evidence="8"/>
<comment type="similarity">
    <text evidence="4 8">Belongs to the DHNA family.</text>
</comment>
<evidence type="ECO:0000256" key="3">
    <source>
        <dbReference type="ARBA" id="ARBA00005013"/>
    </source>
</evidence>
<dbReference type="AlphaFoldDB" id="A0A099KKE5"/>
<comment type="pathway">
    <text evidence="3 8">Cofactor biosynthesis; tetrahydrofolate biosynthesis; 2-amino-4-hydroxy-6-hydroxymethyl-7,8-dihydropteridine diphosphate from 7,8-dihydroneopterin triphosphate: step 3/4.</text>
</comment>
<reference evidence="10 11" key="1">
    <citation type="submission" date="2014-08" db="EMBL/GenBank/DDBJ databases">
        <title>Genomic and Phenotypic Diversity of Colwellia psychrerythraea strains from Disparate Marine Basins.</title>
        <authorList>
            <person name="Techtmann S.M."/>
            <person name="Stelling S.C."/>
            <person name="Utturkar S.M."/>
            <person name="Alshibli N."/>
            <person name="Harris A."/>
            <person name="Brown S.D."/>
            <person name="Hazen T.C."/>
        </authorList>
    </citation>
    <scope>NUCLEOTIDE SEQUENCE [LARGE SCALE GENOMIC DNA]</scope>
    <source>
        <strain evidence="10 11">GAB14E</strain>
    </source>
</reference>
<dbReference type="RefSeq" id="WP_033083429.1">
    <property type="nucleotide sequence ID" value="NZ_JQEC01000045.1"/>
</dbReference>
<evidence type="ECO:0000256" key="1">
    <source>
        <dbReference type="ARBA" id="ARBA00000693"/>
    </source>
</evidence>
<keyword evidence="6" id="KW-0413">Isomerase</keyword>
<dbReference type="PATRIC" id="fig|28229.3.peg.3450"/>
<organism evidence="10 11">
    <name type="scientific">Colwellia psychrerythraea</name>
    <name type="common">Vibrio psychroerythus</name>
    <dbReference type="NCBI Taxonomy" id="28229"/>
    <lineage>
        <taxon>Bacteria</taxon>
        <taxon>Pseudomonadati</taxon>
        <taxon>Pseudomonadota</taxon>
        <taxon>Gammaproteobacteria</taxon>
        <taxon>Alteromonadales</taxon>
        <taxon>Colwelliaceae</taxon>
        <taxon>Colwellia</taxon>
    </lineage>
</organism>